<organism evidence="1 2">
    <name type="scientific">Spirosoma endbachense</name>
    <dbReference type="NCBI Taxonomy" id="2666025"/>
    <lineage>
        <taxon>Bacteria</taxon>
        <taxon>Pseudomonadati</taxon>
        <taxon>Bacteroidota</taxon>
        <taxon>Cytophagia</taxon>
        <taxon>Cytophagales</taxon>
        <taxon>Cytophagaceae</taxon>
        <taxon>Spirosoma</taxon>
    </lineage>
</organism>
<keyword evidence="2" id="KW-1185">Reference proteome</keyword>
<name>A0A6P1W0Q8_9BACT</name>
<dbReference type="Proteomes" id="UP000464577">
    <property type="component" value="Chromosome"/>
</dbReference>
<evidence type="ECO:0000313" key="2">
    <source>
        <dbReference type="Proteomes" id="UP000464577"/>
    </source>
</evidence>
<reference evidence="1 2" key="1">
    <citation type="submission" date="2019-11" db="EMBL/GenBank/DDBJ databases">
        <title>Spirosoma endbachense sp. nov., isolated from a natural salt meadow.</title>
        <authorList>
            <person name="Rojas J."/>
            <person name="Ambika Manirajan B."/>
            <person name="Ratering S."/>
            <person name="Suarez C."/>
            <person name="Geissler-Plaum R."/>
            <person name="Schnell S."/>
        </authorList>
    </citation>
    <scope>NUCLEOTIDE SEQUENCE [LARGE SCALE GENOMIC DNA]</scope>
    <source>
        <strain evidence="1 2">I-24</strain>
    </source>
</reference>
<accession>A0A6P1W0Q8</accession>
<dbReference type="EMBL" id="CP045997">
    <property type="protein sequence ID" value="QHV97882.1"/>
    <property type="molecule type" value="Genomic_DNA"/>
</dbReference>
<dbReference type="AlphaFoldDB" id="A0A6P1W0Q8"/>
<dbReference type="RefSeq" id="WP_162388295.1">
    <property type="nucleotide sequence ID" value="NZ_CP045997.1"/>
</dbReference>
<gene>
    <name evidence="1" type="ORF">GJR95_24015</name>
</gene>
<sequence length="163" mass="18913">MKYKIDRQSPTGQQLFALYDKMNECRKAAQVICQEVGSTSVVTSGEVIAGGIWGFEFPDKPNDYKRVYSHGARHFFFPKALRKFEDLLKRIRRLPVVQKTDINQIVGFERQAVGTAWVRSVGCHWRKGYCLIDINEKCVYTPRPDMIEITTTEFNRLKDETDE</sequence>
<dbReference type="KEGG" id="senf:GJR95_24015"/>
<protein>
    <submittedName>
        <fullName evidence="1">Uncharacterized protein</fullName>
    </submittedName>
</protein>
<proteinExistence type="predicted"/>
<evidence type="ECO:0000313" key="1">
    <source>
        <dbReference type="EMBL" id="QHV97882.1"/>
    </source>
</evidence>